<name>A0A2H0LMT5_9BACT</name>
<comment type="caution">
    <text evidence="1">The sequence shown here is derived from an EMBL/GenBank/DDBJ whole genome shotgun (WGS) entry which is preliminary data.</text>
</comment>
<proteinExistence type="predicted"/>
<dbReference type="Proteomes" id="UP000230859">
    <property type="component" value="Unassembled WGS sequence"/>
</dbReference>
<organism evidence="1 2">
    <name type="scientific">Candidatus Abzuiibacterium crystallinum</name>
    <dbReference type="NCBI Taxonomy" id="1974748"/>
    <lineage>
        <taxon>Bacteria</taxon>
        <taxon>Pseudomonadati</taxon>
        <taxon>Candidatus Omnitrophota</taxon>
        <taxon>Candidatus Abzuiibacterium</taxon>
    </lineage>
</organism>
<accession>A0A2H0LMT5</accession>
<dbReference type="EMBL" id="PCVY01000063">
    <property type="protein sequence ID" value="PIQ85678.1"/>
    <property type="molecule type" value="Genomic_DNA"/>
</dbReference>
<evidence type="ECO:0000313" key="1">
    <source>
        <dbReference type="EMBL" id="PIQ85678.1"/>
    </source>
</evidence>
<gene>
    <name evidence="1" type="ORF">COV74_07600</name>
</gene>
<evidence type="ECO:0000313" key="2">
    <source>
        <dbReference type="Proteomes" id="UP000230859"/>
    </source>
</evidence>
<sequence length="78" mass="8920">MTTSTVKQVKGVKGSLSVPDETKKRYALLYLEEALVKELYEVCVKWVDQAKRHGATSQEIEHILDQALNHHQNERKTA</sequence>
<dbReference type="AlphaFoldDB" id="A0A2H0LMT5"/>
<reference evidence="1 2" key="1">
    <citation type="submission" date="2017-09" db="EMBL/GenBank/DDBJ databases">
        <title>Depth-based differentiation of microbial function through sediment-hosted aquifers and enrichment of novel symbionts in the deep terrestrial subsurface.</title>
        <authorList>
            <person name="Probst A.J."/>
            <person name="Ladd B."/>
            <person name="Jarett J.K."/>
            <person name="Geller-Mcgrath D.E."/>
            <person name="Sieber C.M."/>
            <person name="Emerson J.B."/>
            <person name="Anantharaman K."/>
            <person name="Thomas B.C."/>
            <person name="Malmstrom R."/>
            <person name="Stieglmeier M."/>
            <person name="Klingl A."/>
            <person name="Woyke T."/>
            <person name="Ryan C.M."/>
            <person name="Banfield J.F."/>
        </authorList>
    </citation>
    <scope>NUCLEOTIDE SEQUENCE [LARGE SCALE GENOMIC DNA]</scope>
    <source>
        <strain evidence="1">CG11_big_fil_rev_8_21_14_0_20_45_26</strain>
    </source>
</reference>
<protein>
    <submittedName>
        <fullName evidence="1">Uncharacterized protein</fullName>
    </submittedName>
</protein>